<keyword evidence="1" id="KW-1133">Transmembrane helix</keyword>
<evidence type="ECO:0000313" key="3">
    <source>
        <dbReference type="Proteomes" id="UP000294664"/>
    </source>
</evidence>
<evidence type="ECO:0000313" key="2">
    <source>
        <dbReference type="EMBL" id="TCT03622.1"/>
    </source>
</evidence>
<dbReference type="RefSeq" id="WP_132032733.1">
    <property type="nucleotide sequence ID" value="NZ_SMAI01000009.1"/>
</dbReference>
<accession>A0A4R3LSW6</accession>
<evidence type="ECO:0000256" key="1">
    <source>
        <dbReference type="SAM" id="Phobius"/>
    </source>
</evidence>
<protein>
    <submittedName>
        <fullName evidence="2">Uncharacterized protein</fullName>
    </submittedName>
</protein>
<feature type="transmembrane region" description="Helical" evidence="1">
    <location>
        <begin position="12"/>
        <end position="30"/>
    </location>
</feature>
<gene>
    <name evidence="2" type="ORF">EDC64_109172</name>
</gene>
<dbReference type="Proteomes" id="UP000294664">
    <property type="component" value="Unassembled WGS sequence"/>
</dbReference>
<dbReference type="EMBL" id="SMAI01000009">
    <property type="protein sequence ID" value="TCT03622.1"/>
    <property type="molecule type" value="Genomic_DNA"/>
</dbReference>
<organism evidence="2 3">
    <name type="scientific">Aquabacter spiritensis</name>
    <dbReference type="NCBI Taxonomy" id="933073"/>
    <lineage>
        <taxon>Bacteria</taxon>
        <taxon>Pseudomonadati</taxon>
        <taxon>Pseudomonadota</taxon>
        <taxon>Alphaproteobacteria</taxon>
        <taxon>Hyphomicrobiales</taxon>
        <taxon>Xanthobacteraceae</taxon>
        <taxon>Aquabacter</taxon>
    </lineage>
</organism>
<keyword evidence="1" id="KW-0472">Membrane</keyword>
<comment type="caution">
    <text evidence="2">The sequence shown here is derived from an EMBL/GenBank/DDBJ whole genome shotgun (WGS) entry which is preliminary data.</text>
</comment>
<reference evidence="2 3" key="1">
    <citation type="submission" date="2019-03" db="EMBL/GenBank/DDBJ databases">
        <title>Genomic Encyclopedia of Type Strains, Phase IV (KMG-IV): sequencing the most valuable type-strain genomes for metagenomic binning, comparative biology and taxonomic classification.</title>
        <authorList>
            <person name="Goeker M."/>
        </authorList>
    </citation>
    <scope>NUCLEOTIDE SEQUENCE [LARGE SCALE GENOMIC DNA]</scope>
    <source>
        <strain evidence="2 3">DSM 9035</strain>
    </source>
</reference>
<keyword evidence="3" id="KW-1185">Reference proteome</keyword>
<keyword evidence="1" id="KW-0812">Transmembrane</keyword>
<sequence length="67" mass="7282">MQQHVTPAPHRRMIVGISCATGIIYGLRILEVLGRALDLYDLDTGLFNRWSCGPEAATRVAGTRGDA</sequence>
<name>A0A4R3LSW6_9HYPH</name>
<proteinExistence type="predicted"/>
<dbReference type="AlphaFoldDB" id="A0A4R3LSW6"/>